<gene>
    <name evidence="2" type="ORF">L0664_02460</name>
</gene>
<feature type="compositionally biased region" description="Acidic residues" evidence="1">
    <location>
        <begin position="87"/>
        <end position="116"/>
    </location>
</feature>
<dbReference type="RefSeq" id="WP_235224040.1">
    <property type="nucleotide sequence ID" value="NZ_JAKGAQ010000001.1"/>
</dbReference>
<feature type="compositionally biased region" description="Acidic residues" evidence="1">
    <location>
        <begin position="229"/>
        <end position="252"/>
    </location>
</feature>
<evidence type="ECO:0000313" key="3">
    <source>
        <dbReference type="Proteomes" id="UP001200557"/>
    </source>
</evidence>
<protein>
    <recommendedName>
        <fullName evidence="4">Glycerol-3-phosphate dehydrogenase</fullName>
    </recommendedName>
</protein>
<dbReference type="Proteomes" id="UP001200557">
    <property type="component" value="Unassembled WGS sequence"/>
</dbReference>
<organism evidence="2 3">
    <name type="scientific">Octadecabacter dasysiphoniae</name>
    <dbReference type="NCBI Taxonomy" id="2909341"/>
    <lineage>
        <taxon>Bacteria</taxon>
        <taxon>Pseudomonadati</taxon>
        <taxon>Pseudomonadota</taxon>
        <taxon>Alphaproteobacteria</taxon>
        <taxon>Rhodobacterales</taxon>
        <taxon>Roseobacteraceae</taxon>
        <taxon>Octadecabacter</taxon>
    </lineage>
</organism>
<feature type="compositionally biased region" description="Acidic residues" evidence="1">
    <location>
        <begin position="125"/>
        <end position="135"/>
    </location>
</feature>
<feature type="region of interest" description="Disordered" evidence="1">
    <location>
        <begin position="21"/>
        <end position="254"/>
    </location>
</feature>
<reference evidence="2 3" key="1">
    <citation type="submission" date="2022-01" db="EMBL/GenBank/DDBJ databases">
        <title>Octadecabacter sp. nov., isolated from a marine alga.</title>
        <authorList>
            <person name="Jin M.S."/>
            <person name="Kim H.M."/>
            <person name="Han D.M."/>
            <person name="Jung J.J."/>
            <person name="Jeon C.O."/>
        </authorList>
    </citation>
    <scope>NUCLEOTIDE SEQUENCE [LARGE SCALE GENOMIC DNA]</scope>
    <source>
        <strain evidence="2 3">G9-8</strain>
    </source>
</reference>
<proteinExistence type="predicted"/>
<accession>A0ABS9CSU4</accession>
<name>A0ABS9CSU4_9RHOB</name>
<evidence type="ECO:0008006" key="4">
    <source>
        <dbReference type="Google" id="ProtNLM"/>
    </source>
</evidence>
<evidence type="ECO:0000256" key="1">
    <source>
        <dbReference type="SAM" id="MobiDB-lite"/>
    </source>
</evidence>
<evidence type="ECO:0000313" key="2">
    <source>
        <dbReference type="EMBL" id="MCF2869919.1"/>
    </source>
</evidence>
<feature type="compositionally biased region" description="Basic and acidic residues" evidence="1">
    <location>
        <begin position="21"/>
        <end position="39"/>
    </location>
</feature>
<feature type="compositionally biased region" description="Basic and acidic residues" evidence="1">
    <location>
        <begin position="75"/>
        <end position="85"/>
    </location>
</feature>
<dbReference type="EMBL" id="JAKGAQ010000001">
    <property type="protein sequence ID" value="MCF2869919.1"/>
    <property type="molecule type" value="Genomic_DNA"/>
</dbReference>
<keyword evidence="3" id="KW-1185">Reference proteome</keyword>
<sequence>MSDPVTNVEIEDVLSSIRRLVSDGDKARTRDPAPVEATDKAPQSEAEEAPESTPQNDLSDRLVLTPAFLVVDGDNEPRDADHAPQDDANDDGDDEWHEEDWPDQQPEPEAESDVDEAPLPLTEMVFEDVDDDPSPDDSAPSATDRSGLVATIAELEAAISAGDDDYEPDGSEAVSETIAWPGATARDVDAIEDADISDETEDDAVHDDENHEDAQQGVETTTSDHQDAEDVPTDADESAEQIDEYGDDDLDGLLEAGGATLDEEALRELVSEVVREELTGPLGERITRNVRKLVRREIYRILSSQEFD</sequence>
<feature type="compositionally biased region" description="Acidic residues" evidence="1">
    <location>
        <begin position="190"/>
        <end position="206"/>
    </location>
</feature>
<comment type="caution">
    <text evidence="2">The sequence shown here is derived from an EMBL/GenBank/DDBJ whole genome shotgun (WGS) entry which is preliminary data.</text>
</comment>